<name>A0A0F8XU28_9ZZZZ</name>
<proteinExistence type="predicted"/>
<evidence type="ECO:0000313" key="1">
    <source>
        <dbReference type="EMBL" id="KKK72423.1"/>
    </source>
</evidence>
<accession>A0A0F8XU28</accession>
<feature type="non-terminal residue" evidence="1">
    <location>
        <position position="385"/>
    </location>
</feature>
<comment type="caution">
    <text evidence="1">The sequence shown here is derived from an EMBL/GenBank/DDBJ whole genome shotgun (WGS) entry which is preliminary data.</text>
</comment>
<sequence>PFRLDARLNRPLVTKDVADLFGVAPIELARNMYLPQMLALKTKKNFVTLVRSRAERAGAEAGLDADALGYSEQALGRIYDSLVKEIKSNPDVMYGLDPAFNQLENARQEVIRLGGNRQALASDDTNQWLTEVLVGRQAVSEEVLPINPVTREASTFEELSQELLDLDDQVIAAEARLQEVLGTDDELFAAGLPNQLREHQVQINRAMVDAGIPAPEDRTARELLELGGYDPDFATTRIEAVRIESRRDSRQMRRLALEFETGEENILARFSIDDIEDNLDIELLRVDSDPDVVDVPAAIRQLRDEAEAVETRMRERIVILETADTEAQAAAIRQGQVIAEQQREAAIRLATQQAMETGLPTRMTSPAVESRLAMFRRVNPDTPDI</sequence>
<feature type="non-terminal residue" evidence="1">
    <location>
        <position position="1"/>
    </location>
</feature>
<organism evidence="1">
    <name type="scientific">marine sediment metagenome</name>
    <dbReference type="NCBI Taxonomy" id="412755"/>
    <lineage>
        <taxon>unclassified sequences</taxon>
        <taxon>metagenomes</taxon>
        <taxon>ecological metagenomes</taxon>
    </lineage>
</organism>
<dbReference type="AlphaFoldDB" id="A0A0F8XU28"/>
<reference evidence="1" key="1">
    <citation type="journal article" date="2015" name="Nature">
        <title>Complex archaea that bridge the gap between prokaryotes and eukaryotes.</title>
        <authorList>
            <person name="Spang A."/>
            <person name="Saw J.H."/>
            <person name="Jorgensen S.L."/>
            <person name="Zaremba-Niedzwiedzka K."/>
            <person name="Martijn J."/>
            <person name="Lind A.E."/>
            <person name="van Eijk R."/>
            <person name="Schleper C."/>
            <person name="Guy L."/>
            <person name="Ettema T.J."/>
        </authorList>
    </citation>
    <scope>NUCLEOTIDE SEQUENCE</scope>
</reference>
<gene>
    <name evidence="1" type="ORF">LCGC14_2904020</name>
</gene>
<dbReference type="EMBL" id="LAZR01057260">
    <property type="protein sequence ID" value="KKK72423.1"/>
    <property type="molecule type" value="Genomic_DNA"/>
</dbReference>
<protein>
    <submittedName>
        <fullName evidence="1">Uncharacterized protein</fullName>
    </submittedName>
</protein>